<keyword evidence="9" id="KW-0724">Serotonin biosynthesis</keyword>
<evidence type="ECO:0000256" key="12">
    <source>
        <dbReference type="PIRSR" id="PIRSR000336-1"/>
    </source>
</evidence>
<dbReference type="GO" id="GO:0004510">
    <property type="term" value="F:tryptophan 5-monooxygenase activity"/>
    <property type="evidence" value="ECO:0007669"/>
    <property type="project" value="UniProtKB-EC"/>
</dbReference>
<dbReference type="GO" id="GO:0042427">
    <property type="term" value="P:serotonin biosynthetic process"/>
    <property type="evidence" value="ECO:0007669"/>
    <property type="project" value="UniProtKB-UniPathway"/>
</dbReference>
<dbReference type="GO" id="GO:0005506">
    <property type="term" value="F:iron ion binding"/>
    <property type="evidence" value="ECO:0007669"/>
    <property type="project" value="InterPro"/>
</dbReference>
<dbReference type="UniPathway" id="UPA00846">
    <property type="reaction ID" value="UER00799"/>
</dbReference>
<evidence type="ECO:0000256" key="14">
    <source>
        <dbReference type="PIRSR" id="PIRSR601273-2"/>
    </source>
</evidence>
<dbReference type="Gene3D" id="1.10.800.10">
    <property type="entry name" value="Aromatic amino acid hydroxylase"/>
    <property type="match status" value="1"/>
</dbReference>
<dbReference type="InterPro" id="IPR041904">
    <property type="entry name" value="TrpOH_cat"/>
</dbReference>
<dbReference type="PROSITE" id="PS51671">
    <property type="entry name" value="ACT"/>
    <property type="match status" value="1"/>
</dbReference>
<dbReference type="PIRSF" id="PIRSF000336">
    <property type="entry name" value="TH"/>
    <property type="match status" value="1"/>
</dbReference>
<evidence type="ECO:0000256" key="2">
    <source>
        <dbReference type="ARBA" id="ARBA00004783"/>
    </source>
</evidence>
<evidence type="ECO:0000256" key="5">
    <source>
        <dbReference type="ARBA" id="ARBA00022723"/>
    </source>
</evidence>
<dbReference type="SUPFAM" id="SSF55021">
    <property type="entry name" value="ACT-like"/>
    <property type="match status" value="1"/>
</dbReference>
<feature type="binding site" evidence="13">
    <location>
        <position position="343"/>
    </location>
    <ligand>
        <name>L-tryptophan</name>
        <dbReference type="ChEBI" id="CHEBI:57912"/>
    </ligand>
</feature>
<dbReference type="EC" id="1.14.16.4" evidence="4"/>
<dbReference type="Proteomes" id="UP000261540">
    <property type="component" value="Unplaced"/>
</dbReference>
<evidence type="ECO:0000256" key="1">
    <source>
        <dbReference type="ARBA" id="ARBA00001954"/>
    </source>
</evidence>
<feature type="binding site" evidence="12">
    <location>
        <position position="355"/>
    </location>
    <ligand>
        <name>Fe cation</name>
        <dbReference type="ChEBI" id="CHEBI:24875"/>
    </ligand>
</feature>
<evidence type="ECO:0000256" key="3">
    <source>
        <dbReference type="ARBA" id="ARBA00009712"/>
    </source>
</evidence>
<keyword evidence="18" id="KW-1185">Reference proteome</keyword>
<keyword evidence="8" id="KW-0503">Monooxygenase</keyword>
<dbReference type="InterPro" id="IPR018301">
    <property type="entry name" value="ArAA_hydroxylase_Fe/CU_BS"/>
</dbReference>
<feature type="binding site" evidence="12">
    <location>
        <position position="350"/>
    </location>
    <ligand>
        <name>Fe cation</name>
        <dbReference type="ChEBI" id="CHEBI:24875"/>
    </ligand>
</feature>
<evidence type="ECO:0000313" key="17">
    <source>
        <dbReference type="Ensembl" id="ENSPKIP00000030934.1"/>
    </source>
</evidence>
<evidence type="ECO:0000256" key="6">
    <source>
        <dbReference type="ARBA" id="ARBA00023002"/>
    </source>
</evidence>
<organism evidence="17 18">
    <name type="scientific">Paramormyrops kingsleyae</name>
    <dbReference type="NCBI Taxonomy" id="1676925"/>
    <lineage>
        <taxon>Eukaryota</taxon>
        <taxon>Metazoa</taxon>
        <taxon>Chordata</taxon>
        <taxon>Craniata</taxon>
        <taxon>Vertebrata</taxon>
        <taxon>Euteleostomi</taxon>
        <taxon>Actinopterygii</taxon>
        <taxon>Neopterygii</taxon>
        <taxon>Teleostei</taxon>
        <taxon>Osteoglossocephala</taxon>
        <taxon>Osteoglossomorpha</taxon>
        <taxon>Osteoglossiformes</taxon>
        <taxon>Mormyridae</taxon>
        <taxon>Paramormyrops</taxon>
    </lineage>
</organism>
<dbReference type="InterPro" id="IPR036951">
    <property type="entry name" value="ArAA_hydroxylase_sf"/>
</dbReference>
<gene>
    <name evidence="17" type="primary">TPH1</name>
</gene>
<keyword evidence="7 12" id="KW-0408">Iron</keyword>
<feature type="binding site" evidence="13">
    <location>
        <position position="335"/>
    </location>
    <ligand>
        <name>L-tryptophan</name>
        <dbReference type="ChEBI" id="CHEBI:57912"/>
    </ligand>
</feature>
<feature type="binding site" evidence="12">
    <location>
        <position position="395"/>
    </location>
    <ligand>
        <name>Fe cation</name>
        <dbReference type="ChEBI" id="CHEBI:24875"/>
    </ligand>
</feature>
<dbReference type="InterPro" id="IPR019774">
    <property type="entry name" value="Aromatic-AA_hydroxylase_C"/>
</dbReference>
<evidence type="ECO:0000256" key="11">
    <source>
        <dbReference type="ARBA" id="ARBA00048860"/>
    </source>
</evidence>
<feature type="binding site" evidence="13">
    <location>
        <position position="444"/>
    </location>
    <ligand>
        <name>L-tryptophan</name>
        <dbReference type="ChEBI" id="CHEBI:57912"/>
    </ligand>
</feature>
<comment type="function">
    <text evidence="10">Oxidizes L-tryptophan to 5-hydroxy-l-tryptophan in the rate-determining step of serotonin biosynthesis.</text>
</comment>
<dbReference type="OrthoDB" id="983542at2759"/>
<evidence type="ECO:0000256" key="4">
    <source>
        <dbReference type="ARBA" id="ARBA00012002"/>
    </source>
</evidence>
<dbReference type="NCBIfam" id="NF008877">
    <property type="entry name" value="PRK11913.1-2"/>
    <property type="match status" value="1"/>
</dbReference>
<comment type="similarity">
    <text evidence="3">Belongs to the biopterin-dependent aromatic amino acid hydroxylase family.</text>
</comment>
<evidence type="ECO:0000256" key="9">
    <source>
        <dbReference type="ARBA" id="ARBA00023094"/>
    </source>
</evidence>
<reference evidence="17" key="1">
    <citation type="submission" date="2025-08" db="UniProtKB">
        <authorList>
            <consortium name="Ensembl"/>
        </authorList>
    </citation>
    <scope>IDENTIFICATION</scope>
</reference>
<evidence type="ECO:0000256" key="8">
    <source>
        <dbReference type="ARBA" id="ARBA00023033"/>
    </source>
</evidence>
<evidence type="ECO:0000259" key="16">
    <source>
        <dbReference type="PROSITE" id="PS51671"/>
    </source>
</evidence>
<dbReference type="SUPFAM" id="SSF56534">
    <property type="entry name" value="Aromatic aminoacid monoxygenases, catalytic and oligomerization domains"/>
    <property type="match status" value="1"/>
</dbReference>
<dbReference type="InterPro" id="IPR001273">
    <property type="entry name" value="ArAA_hydroxylase"/>
</dbReference>
<dbReference type="InterPro" id="IPR005963">
    <property type="entry name" value="Trp_5_mOase"/>
</dbReference>
<dbReference type="NCBIfam" id="TIGR01270">
    <property type="entry name" value="Trp_5_monoox"/>
    <property type="match status" value="1"/>
</dbReference>
<dbReference type="Ensembl" id="ENSPKIT00000011770.1">
    <property type="protein sequence ID" value="ENSPKIP00000030934.1"/>
    <property type="gene ID" value="ENSPKIG00000011601.1"/>
</dbReference>
<dbReference type="GO" id="GO:0009072">
    <property type="term" value="P:aromatic amino acid metabolic process"/>
    <property type="evidence" value="ECO:0007669"/>
    <property type="project" value="InterPro"/>
</dbReference>
<dbReference type="PANTHER" id="PTHR11473">
    <property type="entry name" value="AROMATIC AMINO ACID HYDROXYLASE"/>
    <property type="match status" value="1"/>
</dbReference>
<dbReference type="PROSITE" id="PS51410">
    <property type="entry name" value="BH4_AAA_HYDROXYL_2"/>
    <property type="match status" value="1"/>
</dbReference>
<proteinExistence type="inferred from homology"/>
<reference evidence="17" key="2">
    <citation type="submission" date="2025-09" db="UniProtKB">
        <authorList>
            <consortium name="Ensembl"/>
        </authorList>
    </citation>
    <scope>IDENTIFICATION</scope>
</reference>
<feature type="domain" description="ACT" evidence="16">
    <location>
        <begin position="97"/>
        <end position="172"/>
    </location>
</feature>
<name>A0A3B3SJL1_9TELE</name>
<evidence type="ECO:0000256" key="13">
    <source>
        <dbReference type="PIRSR" id="PIRSR601273-1"/>
    </source>
</evidence>
<comment type="pathway">
    <text evidence="2">Aromatic compound metabolism; serotonin biosynthesis; serotonin from L-tryptophan: step 1/2.</text>
</comment>
<dbReference type="CDD" id="cd03346">
    <property type="entry name" value="eu_TrpOH"/>
    <property type="match status" value="1"/>
</dbReference>
<dbReference type="GO" id="GO:0043005">
    <property type="term" value="C:neuron projection"/>
    <property type="evidence" value="ECO:0007669"/>
    <property type="project" value="TreeGrafter"/>
</dbReference>
<feature type="domain" description="Biopterin-dependent aromatic amino acid hydroxylase family profile" evidence="15">
    <location>
        <begin position="171"/>
        <end position="517"/>
    </location>
</feature>
<dbReference type="Pfam" id="PF00351">
    <property type="entry name" value="Biopterin_H"/>
    <property type="match status" value="1"/>
</dbReference>
<dbReference type="PANTHER" id="PTHR11473:SF23">
    <property type="entry name" value="TRYPTOPHAN 5-HYDROXYLASE 1"/>
    <property type="match status" value="1"/>
</dbReference>
<feature type="binding site" evidence="13">
    <location>
        <position position="313"/>
    </location>
    <ligand>
        <name>L-tryptophan</name>
        <dbReference type="ChEBI" id="CHEBI:57912"/>
    </ligand>
</feature>
<dbReference type="PROSITE" id="PS00367">
    <property type="entry name" value="BH4_AAA_HYDROXYL_1"/>
    <property type="match status" value="1"/>
</dbReference>
<dbReference type="GeneTree" id="ENSGT00950000182885"/>
<accession>A0A3B3SJL1</accession>
<evidence type="ECO:0000256" key="7">
    <source>
        <dbReference type="ARBA" id="ARBA00023004"/>
    </source>
</evidence>
<evidence type="ECO:0000259" key="15">
    <source>
        <dbReference type="PROSITE" id="PS51410"/>
    </source>
</evidence>
<evidence type="ECO:0000256" key="10">
    <source>
        <dbReference type="ARBA" id="ARBA00037406"/>
    </source>
</evidence>
<comment type="cofactor">
    <cofactor evidence="1 14">
        <name>Fe(2+)</name>
        <dbReference type="ChEBI" id="CHEBI:29033"/>
    </cofactor>
</comment>
<comment type="catalytic activity">
    <reaction evidence="11">
        <text>(6R)-L-erythro-5,6,7,8-tetrahydrobiopterin + L-tryptophan + O2 = 5-hydroxy-L-tryptophan + (4aS,6R)-4a-hydroxy-L-erythro-5,6,7,8-tetrahydrobiopterin</text>
        <dbReference type="Rhea" id="RHEA:16709"/>
        <dbReference type="ChEBI" id="CHEBI:15379"/>
        <dbReference type="ChEBI" id="CHEBI:15642"/>
        <dbReference type="ChEBI" id="CHEBI:57912"/>
        <dbReference type="ChEBI" id="CHEBI:58266"/>
        <dbReference type="ChEBI" id="CHEBI:59560"/>
        <dbReference type="EC" id="1.14.16.4"/>
    </reaction>
</comment>
<dbReference type="AlphaFoldDB" id="A0A3B3SJL1"/>
<dbReference type="InterPro" id="IPR019773">
    <property type="entry name" value="Tyrosine_3-monooxygenase-like"/>
</dbReference>
<feature type="binding site" evidence="13">
    <location>
        <position position="414"/>
    </location>
    <ligand>
        <name>L-tryptophan</name>
        <dbReference type="ChEBI" id="CHEBI:57912"/>
    </ligand>
</feature>
<protein>
    <recommendedName>
        <fullName evidence="4">tryptophan 5-monooxygenase</fullName>
        <ecNumber evidence="4">1.14.16.4</ecNumber>
    </recommendedName>
</protein>
<dbReference type="PRINTS" id="PR00372">
    <property type="entry name" value="FYWHYDRXLASE"/>
</dbReference>
<keyword evidence="6" id="KW-0560">Oxidoreductase</keyword>
<dbReference type="FunFam" id="1.10.800.10:FF:000001">
    <property type="entry name" value="tryptophan 5-hydroxylase 1"/>
    <property type="match status" value="1"/>
</dbReference>
<dbReference type="STRING" id="1676925.ENSPKIP00000030934"/>
<dbReference type="InterPro" id="IPR045865">
    <property type="entry name" value="ACT-like_dom_sf"/>
</dbReference>
<evidence type="ECO:0000313" key="18">
    <source>
        <dbReference type="Proteomes" id="UP000261540"/>
    </source>
</evidence>
<keyword evidence="5 12" id="KW-0479">Metal-binding</keyword>
<sequence length="522" mass="59789">MEQQESGCTDRHSLARSEAHLTHFDCGFRRRNSAIKLCASQNHDLRTQVLSFTCRFSQHRLTFQQIARCVQMSKSTFIKIEEKTDVTQTVPDQPCATVVLSLKNDTGGLFKALKLFQEKYVNLVHIESRKLNRHRSEVEIFLDCSSNHEQLDDFIQLLQRHLNSGIVGTAYNSCRQEEAMDNIPWFPKKISDLDKCANRVLMYGSDLDADHPGFKDNVYRRRRKEFSDLALNYKHGDPIPRVEFTEEEVHTWAVVFRELNKLYSSHACREYLTNLPLLKEHCGYREDNVPQLDDVSRFLKERTGFSIRPVAGYLSPRDFLAGLAFRVFHCTQYIRHGSAPLYTPEPDTCHELLGHVPLLAEPSFAQFSQEMGLASLGASEDSIQKLATCYFFTVEFGLCKQDGQLRAYGAGLLSSASELRHALSGNCRILPFDPNITCKQECNITTFQDVYFVSESFEEAKAKMREFAKTIKRPFTVRYNPYTQSVDVLRDTASIHRVLEELTHELDVVGDALSRIDKQLGV</sequence>
<dbReference type="InterPro" id="IPR036329">
    <property type="entry name" value="Aro-AA_hydroxylase_C_sf"/>
</dbReference>
<dbReference type="InterPro" id="IPR002912">
    <property type="entry name" value="ACT_dom"/>
</dbReference>